<gene>
    <name evidence="2" type="ORF">ACFOY2_43870</name>
</gene>
<feature type="region of interest" description="Disordered" evidence="1">
    <location>
        <begin position="1"/>
        <end position="20"/>
    </location>
</feature>
<dbReference type="EMBL" id="JBHSBI010000033">
    <property type="protein sequence ID" value="MFC4014227.1"/>
    <property type="molecule type" value="Genomic_DNA"/>
</dbReference>
<proteinExistence type="predicted"/>
<evidence type="ECO:0000313" key="3">
    <source>
        <dbReference type="Proteomes" id="UP001595851"/>
    </source>
</evidence>
<name>A0ABV8GNH6_9ACTN</name>
<reference evidence="3" key="1">
    <citation type="journal article" date="2019" name="Int. J. Syst. Evol. Microbiol.">
        <title>The Global Catalogue of Microorganisms (GCM) 10K type strain sequencing project: providing services to taxonomists for standard genome sequencing and annotation.</title>
        <authorList>
            <consortium name="The Broad Institute Genomics Platform"/>
            <consortium name="The Broad Institute Genome Sequencing Center for Infectious Disease"/>
            <person name="Wu L."/>
            <person name="Ma J."/>
        </authorList>
    </citation>
    <scope>NUCLEOTIDE SEQUENCE [LARGE SCALE GENOMIC DNA]</scope>
    <source>
        <strain evidence="3">TBRC 1276</strain>
    </source>
</reference>
<feature type="region of interest" description="Disordered" evidence="1">
    <location>
        <begin position="70"/>
        <end position="96"/>
    </location>
</feature>
<keyword evidence="3" id="KW-1185">Reference proteome</keyword>
<organism evidence="2 3">
    <name type="scientific">Nonomuraea purpurea</name>
    <dbReference type="NCBI Taxonomy" id="1849276"/>
    <lineage>
        <taxon>Bacteria</taxon>
        <taxon>Bacillati</taxon>
        <taxon>Actinomycetota</taxon>
        <taxon>Actinomycetes</taxon>
        <taxon>Streptosporangiales</taxon>
        <taxon>Streptosporangiaceae</taxon>
        <taxon>Nonomuraea</taxon>
    </lineage>
</organism>
<sequence length="121" mass="12598">MTGLRVSAPAGQPTSQPANPLERLAEVCAAGATWQINAPYASVRPTPHSTRWRRRFCAAEVSRARIGSDGPLLAQVTRPPNGTQAPAPVKRASRNGCGQVSRTALCDTLPLTLSAGPGKSG</sequence>
<comment type="caution">
    <text evidence="2">The sequence shown here is derived from an EMBL/GenBank/DDBJ whole genome shotgun (WGS) entry which is preliminary data.</text>
</comment>
<evidence type="ECO:0000256" key="1">
    <source>
        <dbReference type="SAM" id="MobiDB-lite"/>
    </source>
</evidence>
<accession>A0ABV8GNH6</accession>
<dbReference type="RefSeq" id="WP_379534075.1">
    <property type="nucleotide sequence ID" value="NZ_JBHSBI010000033.1"/>
</dbReference>
<evidence type="ECO:0008006" key="4">
    <source>
        <dbReference type="Google" id="ProtNLM"/>
    </source>
</evidence>
<evidence type="ECO:0000313" key="2">
    <source>
        <dbReference type="EMBL" id="MFC4014227.1"/>
    </source>
</evidence>
<protein>
    <recommendedName>
        <fullName evidence="4">Transposase</fullName>
    </recommendedName>
</protein>
<dbReference type="Proteomes" id="UP001595851">
    <property type="component" value="Unassembled WGS sequence"/>
</dbReference>